<name>A0ABQ9GUT1_9NEOP</name>
<sequence>MNNYDSPASRWFDRRRDGRTYKEDEMILYKGSGKGFKSIKSYRPLMLLPVLGNMYEKLIP</sequence>
<comment type="caution">
    <text evidence="1">The sequence shown here is derived from an EMBL/GenBank/DDBJ whole genome shotgun (WGS) entry which is preliminary data.</text>
</comment>
<accession>A0ABQ9GUT1</accession>
<dbReference type="EMBL" id="JARBHB010000009">
    <property type="protein sequence ID" value="KAJ8875766.1"/>
    <property type="molecule type" value="Genomic_DNA"/>
</dbReference>
<proteinExistence type="predicted"/>
<evidence type="ECO:0000313" key="2">
    <source>
        <dbReference type="Proteomes" id="UP001159363"/>
    </source>
</evidence>
<reference evidence="1 2" key="1">
    <citation type="submission" date="2023-02" db="EMBL/GenBank/DDBJ databases">
        <title>LHISI_Scaffold_Assembly.</title>
        <authorList>
            <person name="Stuart O.P."/>
            <person name="Cleave R."/>
            <person name="Magrath M.J.L."/>
            <person name="Mikheyev A.S."/>
        </authorList>
    </citation>
    <scope>NUCLEOTIDE SEQUENCE [LARGE SCALE GENOMIC DNA]</scope>
    <source>
        <strain evidence="1">Daus_M_001</strain>
        <tissue evidence="1">Leg muscle</tissue>
    </source>
</reference>
<organism evidence="1 2">
    <name type="scientific">Dryococelus australis</name>
    <dbReference type="NCBI Taxonomy" id="614101"/>
    <lineage>
        <taxon>Eukaryota</taxon>
        <taxon>Metazoa</taxon>
        <taxon>Ecdysozoa</taxon>
        <taxon>Arthropoda</taxon>
        <taxon>Hexapoda</taxon>
        <taxon>Insecta</taxon>
        <taxon>Pterygota</taxon>
        <taxon>Neoptera</taxon>
        <taxon>Polyneoptera</taxon>
        <taxon>Phasmatodea</taxon>
        <taxon>Verophasmatodea</taxon>
        <taxon>Anareolatae</taxon>
        <taxon>Phasmatidae</taxon>
        <taxon>Eurycanthinae</taxon>
        <taxon>Dryococelus</taxon>
    </lineage>
</organism>
<gene>
    <name evidence="1" type="ORF">PR048_023665</name>
</gene>
<evidence type="ECO:0000313" key="1">
    <source>
        <dbReference type="EMBL" id="KAJ8875766.1"/>
    </source>
</evidence>
<keyword evidence="2" id="KW-1185">Reference proteome</keyword>
<dbReference type="Proteomes" id="UP001159363">
    <property type="component" value="Chromosome 8"/>
</dbReference>
<protein>
    <submittedName>
        <fullName evidence="1">Uncharacterized protein</fullName>
    </submittedName>
</protein>